<dbReference type="InterPro" id="IPR052797">
    <property type="entry name" value="RegFact_GeneExpr_CellDeath"/>
</dbReference>
<sequence length="641" mass="74972">MEVSKVFFCKNCNIRFKYDRSLQRHIRNFHQEESFYEITSDNIQYVQKSISNDSNSVNTLDTHKSFDCKYCNSRFKYKINLRKHIMIYHKEDIVDENLQYELKLISNNGEVSGTMAYVCNICTKEFPREVYMKKHIRNFHNSTIDHECDICNKVFTSKHNLKRHRKKLHSDLDNKNIQCTILINTSKTKEPETCIIPIKEDNNIRIFTKDNNKERIVCQVCDKQFDKNKKYMLNKHMEKVHFIQPRKPIKCCVNGCSKSFNFLQHLRMHVMDPKDAGGHNCRIEKEENIFNNLKDFHQWKEDIEDKEGIKYIAHKGQKNNKDGSCTRIYFCSRSGTYCYNGTGKRSSKNQGTSKIGTYCPSTMNIYCSAEGIVKCKYYKTHLAHETSGTNIRHIQIPKRDKLFIAEKSLQGIDTKKILEELHKKCGRSAYIEHQDVLNVLRSNFVKDVERCKSSRNLEVNKIDINKYKVSSKDGAFHEVMFLQYCTCLNKCLLCGVCYHSCICDCEDYNKMPIQQMNMCKHIHAIGAVNIEKSEKRHINEACFEKEEQLLNENCVVDKKGDQLLNEICVADKKGDPLLNENCVTDKNEVHILNKNCVPERSEREKKIEEANAILSRIKSSLNKHSIEGINEIIHHIKKIET</sequence>
<dbReference type="Proteomes" id="UP001497623">
    <property type="component" value="Unassembled WGS sequence"/>
</dbReference>
<feature type="domain" description="C2H2-type" evidence="2">
    <location>
        <begin position="117"/>
        <end position="145"/>
    </location>
</feature>
<dbReference type="PANTHER" id="PTHR33936">
    <property type="entry name" value="PROTEIN CBG17840"/>
    <property type="match status" value="1"/>
</dbReference>
<dbReference type="PROSITE" id="PS50157">
    <property type="entry name" value="ZINC_FINGER_C2H2_2"/>
    <property type="match status" value="4"/>
</dbReference>
<feature type="domain" description="C2H2-type" evidence="2">
    <location>
        <begin position="146"/>
        <end position="174"/>
    </location>
</feature>
<feature type="domain" description="C2H2-type" evidence="2">
    <location>
        <begin position="66"/>
        <end position="89"/>
    </location>
</feature>
<keyword evidence="1" id="KW-0862">Zinc</keyword>
<dbReference type="PANTHER" id="PTHR33936:SF24">
    <property type="entry name" value="C2H2-TYPE DOMAIN-CONTAINING PROTEIN"/>
    <property type="match status" value="1"/>
</dbReference>
<dbReference type="AlphaFoldDB" id="A0AAV2SB32"/>
<dbReference type="InterPro" id="IPR036236">
    <property type="entry name" value="Znf_C2H2_sf"/>
</dbReference>
<evidence type="ECO:0000313" key="3">
    <source>
        <dbReference type="EMBL" id="CAL4171680.1"/>
    </source>
</evidence>
<dbReference type="Gene3D" id="3.30.160.60">
    <property type="entry name" value="Classic Zinc Finger"/>
    <property type="match status" value="3"/>
</dbReference>
<accession>A0AAV2SB32</accession>
<evidence type="ECO:0000313" key="4">
    <source>
        <dbReference type="Proteomes" id="UP001497623"/>
    </source>
</evidence>
<gene>
    <name evidence="3" type="ORF">MNOR_LOCUS34185</name>
</gene>
<organism evidence="3 4">
    <name type="scientific">Meganyctiphanes norvegica</name>
    <name type="common">Northern krill</name>
    <name type="synonym">Thysanopoda norvegica</name>
    <dbReference type="NCBI Taxonomy" id="48144"/>
    <lineage>
        <taxon>Eukaryota</taxon>
        <taxon>Metazoa</taxon>
        <taxon>Ecdysozoa</taxon>
        <taxon>Arthropoda</taxon>
        <taxon>Crustacea</taxon>
        <taxon>Multicrustacea</taxon>
        <taxon>Malacostraca</taxon>
        <taxon>Eumalacostraca</taxon>
        <taxon>Eucarida</taxon>
        <taxon>Euphausiacea</taxon>
        <taxon>Euphausiidae</taxon>
        <taxon>Meganyctiphanes</taxon>
    </lineage>
</organism>
<name>A0AAV2SB32_MEGNR</name>
<keyword evidence="1" id="KW-0863">Zinc-finger</keyword>
<protein>
    <recommendedName>
        <fullName evidence="2">C2H2-type domain-containing protein</fullName>
    </recommendedName>
</protein>
<dbReference type="GO" id="GO:0008270">
    <property type="term" value="F:zinc ion binding"/>
    <property type="evidence" value="ECO:0007669"/>
    <property type="project" value="UniProtKB-KW"/>
</dbReference>
<keyword evidence="1" id="KW-0479">Metal-binding</keyword>
<comment type="caution">
    <text evidence="3">The sequence shown here is derived from an EMBL/GenBank/DDBJ whole genome shotgun (WGS) entry which is preliminary data.</text>
</comment>
<dbReference type="PROSITE" id="PS00028">
    <property type="entry name" value="ZINC_FINGER_C2H2_1"/>
    <property type="match status" value="4"/>
</dbReference>
<dbReference type="Pfam" id="PF00096">
    <property type="entry name" value="zf-C2H2"/>
    <property type="match status" value="3"/>
</dbReference>
<evidence type="ECO:0000259" key="2">
    <source>
        <dbReference type="PROSITE" id="PS50157"/>
    </source>
</evidence>
<evidence type="ECO:0000256" key="1">
    <source>
        <dbReference type="PROSITE-ProRule" id="PRU00042"/>
    </source>
</evidence>
<reference evidence="3 4" key="1">
    <citation type="submission" date="2024-05" db="EMBL/GenBank/DDBJ databases">
        <authorList>
            <person name="Wallberg A."/>
        </authorList>
    </citation>
    <scope>NUCLEOTIDE SEQUENCE [LARGE SCALE GENOMIC DNA]</scope>
</reference>
<dbReference type="EMBL" id="CAXKWB010051746">
    <property type="protein sequence ID" value="CAL4171680.1"/>
    <property type="molecule type" value="Genomic_DNA"/>
</dbReference>
<proteinExistence type="predicted"/>
<feature type="domain" description="C2H2-type" evidence="2">
    <location>
        <begin position="7"/>
        <end position="35"/>
    </location>
</feature>
<keyword evidence="4" id="KW-1185">Reference proteome</keyword>
<dbReference type="InterPro" id="IPR013087">
    <property type="entry name" value="Znf_C2H2_type"/>
</dbReference>
<dbReference type="SUPFAM" id="SSF57667">
    <property type="entry name" value="beta-beta-alpha zinc fingers"/>
    <property type="match status" value="2"/>
</dbReference>
<dbReference type="SMART" id="SM00355">
    <property type="entry name" value="ZnF_C2H2"/>
    <property type="match status" value="6"/>
</dbReference>